<sequence length="261" mass="30593">MYTSVSYGNTKIKKKEGTKSRATMPLSEQGTFYQQVHQPQEYENWQDTEHIRPKNRSNVFFNAVGEREYRYQQGIEHIQPGVKSLSSQMRQAHQIVNPYSSAIHARIRSSAHSRLVQAHEYENQQGIEYIQTGMRSMTSPQMPQTLGYENQQGIEYIQGRMKSTTYFKLPHAHEFEAPQQIDYIQPKQRSIVISEVNQQAWKDEYRKALDYVFAKEKSKREASGHENQQDTEDIYLIKILTMFAELGFTPRSPKSCEYFNF</sequence>
<proteinExistence type="predicted"/>
<organism evidence="2 3">
    <name type="scientific">Heracleum sosnowskyi</name>
    <dbReference type="NCBI Taxonomy" id="360622"/>
    <lineage>
        <taxon>Eukaryota</taxon>
        <taxon>Viridiplantae</taxon>
        <taxon>Streptophyta</taxon>
        <taxon>Embryophyta</taxon>
        <taxon>Tracheophyta</taxon>
        <taxon>Spermatophyta</taxon>
        <taxon>Magnoliopsida</taxon>
        <taxon>eudicotyledons</taxon>
        <taxon>Gunneridae</taxon>
        <taxon>Pentapetalae</taxon>
        <taxon>asterids</taxon>
        <taxon>campanulids</taxon>
        <taxon>Apiales</taxon>
        <taxon>Apiaceae</taxon>
        <taxon>Apioideae</taxon>
        <taxon>apioid superclade</taxon>
        <taxon>Tordylieae</taxon>
        <taxon>Tordyliinae</taxon>
        <taxon>Heracleum</taxon>
    </lineage>
</organism>
<dbReference type="Proteomes" id="UP001237642">
    <property type="component" value="Unassembled WGS sequence"/>
</dbReference>
<evidence type="ECO:0000256" key="1">
    <source>
        <dbReference type="SAM" id="MobiDB-lite"/>
    </source>
</evidence>
<gene>
    <name evidence="2" type="ORF">POM88_048332</name>
</gene>
<evidence type="ECO:0000313" key="2">
    <source>
        <dbReference type="EMBL" id="KAK1355076.1"/>
    </source>
</evidence>
<evidence type="ECO:0000313" key="3">
    <source>
        <dbReference type="Proteomes" id="UP001237642"/>
    </source>
</evidence>
<comment type="caution">
    <text evidence="2">The sequence shown here is derived from an EMBL/GenBank/DDBJ whole genome shotgun (WGS) entry which is preliminary data.</text>
</comment>
<reference evidence="2" key="1">
    <citation type="submission" date="2023-02" db="EMBL/GenBank/DDBJ databases">
        <title>Genome of toxic invasive species Heracleum sosnowskyi carries increased number of genes despite the absence of recent whole-genome duplications.</title>
        <authorList>
            <person name="Schelkunov M."/>
            <person name="Shtratnikova V."/>
            <person name="Makarenko M."/>
            <person name="Klepikova A."/>
            <person name="Omelchenko D."/>
            <person name="Novikova G."/>
            <person name="Obukhova E."/>
            <person name="Bogdanov V."/>
            <person name="Penin A."/>
            <person name="Logacheva M."/>
        </authorList>
    </citation>
    <scope>NUCLEOTIDE SEQUENCE</scope>
    <source>
        <strain evidence="2">Hsosn_3</strain>
        <tissue evidence="2">Leaf</tissue>
    </source>
</reference>
<dbReference type="EMBL" id="JAUIZM010000011">
    <property type="protein sequence ID" value="KAK1355076.1"/>
    <property type="molecule type" value="Genomic_DNA"/>
</dbReference>
<feature type="region of interest" description="Disordered" evidence="1">
    <location>
        <begin position="1"/>
        <end position="21"/>
    </location>
</feature>
<protein>
    <submittedName>
        <fullName evidence="2">Uncharacterized protein</fullName>
    </submittedName>
</protein>
<keyword evidence="3" id="KW-1185">Reference proteome</keyword>
<accession>A0AAD8GW04</accession>
<name>A0AAD8GW04_9APIA</name>
<dbReference type="AlphaFoldDB" id="A0AAD8GW04"/>
<reference evidence="2" key="2">
    <citation type="submission" date="2023-05" db="EMBL/GenBank/DDBJ databases">
        <authorList>
            <person name="Schelkunov M.I."/>
        </authorList>
    </citation>
    <scope>NUCLEOTIDE SEQUENCE</scope>
    <source>
        <strain evidence="2">Hsosn_3</strain>
        <tissue evidence="2">Leaf</tissue>
    </source>
</reference>